<keyword evidence="3" id="KW-1185">Reference proteome</keyword>
<keyword evidence="1" id="KW-0732">Signal</keyword>
<feature type="chain" id="PRO_5024279404" description="Glycine-zipper-containing OmpA-like membrane domain-containing protein" evidence="1">
    <location>
        <begin position="23"/>
        <end position="144"/>
    </location>
</feature>
<protein>
    <recommendedName>
        <fullName evidence="4">Glycine-zipper-containing OmpA-like membrane domain-containing protein</fullName>
    </recommendedName>
</protein>
<dbReference type="OrthoDB" id="9796758at2"/>
<evidence type="ECO:0000313" key="2">
    <source>
        <dbReference type="EMBL" id="BBO78944.1"/>
    </source>
</evidence>
<dbReference type="Proteomes" id="UP000427769">
    <property type="component" value="Chromosome"/>
</dbReference>
<evidence type="ECO:0000313" key="3">
    <source>
        <dbReference type="Proteomes" id="UP000427769"/>
    </source>
</evidence>
<evidence type="ECO:0008006" key="4">
    <source>
        <dbReference type="Google" id="ProtNLM"/>
    </source>
</evidence>
<feature type="signal peptide" evidence="1">
    <location>
        <begin position="1"/>
        <end position="22"/>
    </location>
</feature>
<dbReference type="RefSeq" id="WP_155307525.1">
    <property type="nucleotide sequence ID" value="NZ_AP021875.1"/>
</dbReference>
<sequence>MKAAILILAGILLQIHALPASAFETVKRPILYPNAHYSAMGRDAALTDIEDCWRVARETGASETGEGQLSEEAASDAASVAAAGAAAAAVLGRDPHRAAVAGAAAGGAASLAAGGVSRSDPPPVFRGIVERCLFEKGYEVAGWE</sequence>
<gene>
    <name evidence="2" type="ORF">DSCW_63610</name>
</gene>
<proteinExistence type="predicted"/>
<dbReference type="EMBL" id="AP021875">
    <property type="protein sequence ID" value="BBO78944.1"/>
    <property type="molecule type" value="Genomic_DNA"/>
</dbReference>
<organism evidence="2 3">
    <name type="scientific">Desulfosarcina widdelii</name>
    <dbReference type="NCBI Taxonomy" id="947919"/>
    <lineage>
        <taxon>Bacteria</taxon>
        <taxon>Pseudomonadati</taxon>
        <taxon>Thermodesulfobacteriota</taxon>
        <taxon>Desulfobacteria</taxon>
        <taxon>Desulfobacterales</taxon>
        <taxon>Desulfosarcinaceae</taxon>
        <taxon>Desulfosarcina</taxon>
    </lineage>
</organism>
<accession>A0A5K7ZL24</accession>
<dbReference type="KEGG" id="dwd:DSCW_63610"/>
<name>A0A5K7ZL24_9BACT</name>
<dbReference type="AlphaFoldDB" id="A0A5K7ZL24"/>
<reference evidence="2 3" key="1">
    <citation type="submission" date="2019-11" db="EMBL/GenBank/DDBJ databases">
        <title>Comparative genomics of hydrocarbon-degrading Desulfosarcina strains.</title>
        <authorList>
            <person name="Watanabe M."/>
            <person name="Kojima H."/>
            <person name="Fukui M."/>
        </authorList>
    </citation>
    <scope>NUCLEOTIDE SEQUENCE [LARGE SCALE GENOMIC DNA]</scope>
    <source>
        <strain evidence="2 3">PP31</strain>
    </source>
</reference>
<evidence type="ECO:0000256" key="1">
    <source>
        <dbReference type="SAM" id="SignalP"/>
    </source>
</evidence>